<dbReference type="AlphaFoldDB" id="A0A838AAP3"/>
<dbReference type="EMBL" id="JACCKD010000004">
    <property type="protein sequence ID" value="MBA0126286.1"/>
    <property type="molecule type" value="Genomic_DNA"/>
</dbReference>
<dbReference type="Proteomes" id="UP000582974">
    <property type="component" value="Unassembled WGS sequence"/>
</dbReference>
<dbReference type="RefSeq" id="WP_180893125.1">
    <property type="nucleotide sequence ID" value="NZ_JACCKD010000004.1"/>
</dbReference>
<proteinExistence type="predicted"/>
<protein>
    <recommendedName>
        <fullName evidence="3">Phage gp6-like head-tail connector protein</fullName>
    </recommendedName>
</protein>
<gene>
    <name evidence="1" type="ORF">H0B56_12110</name>
</gene>
<evidence type="ECO:0008006" key="3">
    <source>
        <dbReference type="Google" id="ProtNLM"/>
    </source>
</evidence>
<sequence length="184" mass="20270">MAFASAEDLRLWMRHPAFTTDQTETAELLLDLATGRIEDEARQPLEESTDTVTLDGSGTARLLVPRWPVSDVATVTLLEDGTTLTEGLTEDYTWSSAGILIRRGARAWPAHEAAVEVTYTAGYDPIPMALKHIALRLADSVWDNPDGKTQEQIGDWMRQWSQNVAAAQLDASELRTISAYGARP</sequence>
<name>A0A838AAP3_9PSEU</name>
<organism evidence="1 2">
    <name type="scientific">Haloechinothrix aidingensis</name>
    <dbReference type="NCBI Taxonomy" id="2752311"/>
    <lineage>
        <taxon>Bacteria</taxon>
        <taxon>Bacillati</taxon>
        <taxon>Actinomycetota</taxon>
        <taxon>Actinomycetes</taxon>
        <taxon>Pseudonocardiales</taxon>
        <taxon>Pseudonocardiaceae</taxon>
        <taxon>Haloechinothrix</taxon>
    </lineage>
</organism>
<reference evidence="1 2" key="1">
    <citation type="submission" date="2020-07" db="EMBL/GenBank/DDBJ databases">
        <title>Genome of Haloechinothrix sp.</title>
        <authorList>
            <person name="Tang S.-K."/>
            <person name="Yang L."/>
            <person name="Zhu W.-Y."/>
        </authorList>
    </citation>
    <scope>NUCLEOTIDE SEQUENCE [LARGE SCALE GENOMIC DNA]</scope>
    <source>
        <strain evidence="1 2">YIM 98757</strain>
    </source>
</reference>
<evidence type="ECO:0000313" key="1">
    <source>
        <dbReference type="EMBL" id="MBA0126286.1"/>
    </source>
</evidence>
<accession>A0A838AAP3</accession>
<keyword evidence="2" id="KW-1185">Reference proteome</keyword>
<comment type="caution">
    <text evidence="1">The sequence shown here is derived from an EMBL/GenBank/DDBJ whole genome shotgun (WGS) entry which is preliminary data.</text>
</comment>
<evidence type="ECO:0000313" key="2">
    <source>
        <dbReference type="Proteomes" id="UP000582974"/>
    </source>
</evidence>